<dbReference type="HOGENOM" id="CLU_200212_0_0_5"/>
<keyword evidence="2" id="KW-1185">Reference proteome</keyword>
<dbReference type="RefSeq" id="WP_012567721.1">
    <property type="nucleotide sequence ID" value="NC_011420.2"/>
</dbReference>
<sequence length="69" mass="7906">MCCENNPGDGSCCRSAVVRAFREMRACGQPDRYCFEAAVTVFRWHHPETPEPQATTIVSTWVEPPPRWH</sequence>
<dbReference type="EMBL" id="CP000613">
    <property type="protein sequence ID" value="ACI99939.1"/>
    <property type="molecule type" value="Genomic_DNA"/>
</dbReference>
<evidence type="ECO:0000313" key="2">
    <source>
        <dbReference type="Proteomes" id="UP000001591"/>
    </source>
</evidence>
<dbReference type="KEGG" id="rce:RC1_2559"/>
<dbReference type="Proteomes" id="UP000001591">
    <property type="component" value="Chromosome"/>
</dbReference>
<proteinExistence type="predicted"/>
<gene>
    <name evidence="1" type="ordered locus">RC1_2559</name>
</gene>
<dbReference type="AlphaFoldDB" id="B6IU62"/>
<organism evidence="1 2">
    <name type="scientific">Rhodospirillum centenum (strain ATCC 51521 / SW)</name>
    <dbReference type="NCBI Taxonomy" id="414684"/>
    <lineage>
        <taxon>Bacteria</taxon>
        <taxon>Pseudomonadati</taxon>
        <taxon>Pseudomonadota</taxon>
        <taxon>Alphaproteobacteria</taxon>
        <taxon>Rhodospirillales</taxon>
        <taxon>Rhodospirillaceae</taxon>
        <taxon>Rhodospirillum</taxon>
    </lineage>
</organism>
<reference evidence="1 2" key="1">
    <citation type="journal article" date="2010" name="BMC Genomics">
        <title>Metabolic flexibility revealed in the genome of the cyst-forming alpha-1 proteobacterium Rhodospirillum centenum.</title>
        <authorList>
            <person name="Lu Y.K."/>
            <person name="Marden J."/>
            <person name="Han M."/>
            <person name="Swingley W.D."/>
            <person name="Mastrian S.D."/>
            <person name="Chowdhury S.R."/>
            <person name="Hao J."/>
            <person name="Helmy T."/>
            <person name="Kim S."/>
            <person name="Kurdoglu A.A."/>
            <person name="Matthies H.J."/>
            <person name="Rollo D."/>
            <person name="Stothard P."/>
            <person name="Blankenship R.E."/>
            <person name="Bauer C.E."/>
            <person name="Touchman J.W."/>
        </authorList>
    </citation>
    <scope>NUCLEOTIDE SEQUENCE [LARGE SCALE GENOMIC DNA]</scope>
    <source>
        <strain evidence="2">ATCC 51521 / SW</strain>
    </source>
</reference>
<dbReference type="OrthoDB" id="7359277at2"/>
<name>B6IU62_RHOCS</name>
<protein>
    <submittedName>
        <fullName evidence="1">Uncharacterized protein</fullName>
    </submittedName>
</protein>
<dbReference type="STRING" id="414684.RC1_2559"/>
<accession>B6IU62</accession>
<evidence type="ECO:0000313" key="1">
    <source>
        <dbReference type="EMBL" id="ACI99939.1"/>
    </source>
</evidence>